<sequence length="126" mass="13850">MSIAWGMISIALLGPTDFFKGLNIRLWPFTTASKESQEDSYNSQTSVWLNYKEGLLHESIIGIGAAHVYYRCSGWAIPLELPGLLLESLGNSNNDEKYVASLPLAIGLSRKPGRMRASFRASSARA</sequence>
<name>A0ABS8T6U4_DATST</name>
<accession>A0ABS8T6U4</accession>
<organism evidence="1 2">
    <name type="scientific">Datura stramonium</name>
    <name type="common">Jimsonweed</name>
    <name type="synonym">Common thornapple</name>
    <dbReference type="NCBI Taxonomy" id="4076"/>
    <lineage>
        <taxon>Eukaryota</taxon>
        <taxon>Viridiplantae</taxon>
        <taxon>Streptophyta</taxon>
        <taxon>Embryophyta</taxon>
        <taxon>Tracheophyta</taxon>
        <taxon>Spermatophyta</taxon>
        <taxon>Magnoliopsida</taxon>
        <taxon>eudicotyledons</taxon>
        <taxon>Gunneridae</taxon>
        <taxon>Pentapetalae</taxon>
        <taxon>asterids</taxon>
        <taxon>lamiids</taxon>
        <taxon>Solanales</taxon>
        <taxon>Solanaceae</taxon>
        <taxon>Solanoideae</taxon>
        <taxon>Datureae</taxon>
        <taxon>Datura</taxon>
    </lineage>
</organism>
<protein>
    <submittedName>
        <fullName evidence="1">Uncharacterized protein</fullName>
    </submittedName>
</protein>
<evidence type="ECO:0000313" key="2">
    <source>
        <dbReference type="Proteomes" id="UP000823775"/>
    </source>
</evidence>
<dbReference type="Proteomes" id="UP000823775">
    <property type="component" value="Unassembled WGS sequence"/>
</dbReference>
<evidence type="ECO:0000313" key="1">
    <source>
        <dbReference type="EMBL" id="MCD7466684.1"/>
    </source>
</evidence>
<comment type="caution">
    <text evidence="1">The sequence shown here is derived from an EMBL/GenBank/DDBJ whole genome shotgun (WGS) entry which is preliminary data.</text>
</comment>
<keyword evidence="2" id="KW-1185">Reference proteome</keyword>
<proteinExistence type="predicted"/>
<reference evidence="1 2" key="1">
    <citation type="journal article" date="2021" name="BMC Genomics">
        <title>Datura genome reveals duplications of psychoactive alkaloid biosynthetic genes and high mutation rate following tissue culture.</title>
        <authorList>
            <person name="Rajewski A."/>
            <person name="Carter-House D."/>
            <person name="Stajich J."/>
            <person name="Litt A."/>
        </authorList>
    </citation>
    <scope>NUCLEOTIDE SEQUENCE [LARGE SCALE GENOMIC DNA]</scope>
    <source>
        <strain evidence="1">AR-01</strain>
    </source>
</reference>
<dbReference type="EMBL" id="JACEIK010001165">
    <property type="protein sequence ID" value="MCD7466684.1"/>
    <property type="molecule type" value="Genomic_DNA"/>
</dbReference>
<gene>
    <name evidence="1" type="ORF">HAX54_003622</name>
</gene>